<accession>A0ABX2Z584</accession>
<keyword evidence="2" id="KW-1185">Reference proteome</keyword>
<protein>
    <submittedName>
        <fullName evidence="1">Uncharacterized protein</fullName>
    </submittedName>
</protein>
<gene>
    <name evidence="1" type="ORF">A7312_15765</name>
</gene>
<name>A0ABX2Z584_PAEPO</name>
<organism evidence="1 2">
    <name type="scientific">Paenibacillus polymyxa</name>
    <name type="common">Bacillus polymyxa</name>
    <dbReference type="NCBI Taxonomy" id="1406"/>
    <lineage>
        <taxon>Bacteria</taxon>
        <taxon>Bacillati</taxon>
        <taxon>Bacillota</taxon>
        <taxon>Bacilli</taxon>
        <taxon>Bacillales</taxon>
        <taxon>Paenibacillaceae</taxon>
        <taxon>Paenibacillus</taxon>
    </lineage>
</organism>
<dbReference type="EMBL" id="LYND01000184">
    <property type="protein sequence ID" value="ODA06349.1"/>
    <property type="molecule type" value="Genomic_DNA"/>
</dbReference>
<evidence type="ECO:0000313" key="2">
    <source>
        <dbReference type="Proteomes" id="UP000094974"/>
    </source>
</evidence>
<reference evidence="2" key="1">
    <citation type="submission" date="2016-05" db="EMBL/GenBank/DDBJ databases">
        <title>Whole genome shotgun sequencing of cultured foodborne pathogen.</title>
        <authorList>
            <person name="Zheng J."/>
            <person name="Timme R."/>
            <person name="Allard M."/>
            <person name="Strain E."/>
            <person name="Luo Y."/>
            <person name="Brown E."/>
        </authorList>
    </citation>
    <scope>NUCLEOTIDE SEQUENCE [LARGE SCALE GENOMIC DNA]</scope>
    <source>
        <strain evidence="2">CFSAN034343</strain>
    </source>
</reference>
<proteinExistence type="predicted"/>
<dbReference type="Proteomes" id="UP000094974">
    <property type="component" value="Unassembled WGS sequence"/>
</dbReference>
<sequence length="149" mass="16789">MNIELVLTANNIPFSHTVPLIIRVCRSRVQIERLSQKPESCKLLKQSCKMVYEVEIRPLDDSIARWQSTATADITDLLQRQTLIGRDNRFHIIPANQIIQVGDVAIASKHTEVTSKPRASKEYKCSITASRKETQTFDAVENVIGITNA</sequence>
<evidence type="ECO:0000313" key="1">
    <source>
        <dbReference type="EMBL" id="ODA06349.1"/>
    </source>
</evidence>
<comment type="caution">
    <text evidence="1">The sequence shown here is derived from an EMBL/GenBank/DDBJ whole genome shotgun (WGS) entry which is preliminary data.</text>
</comment>